<organism evidence="1 2">
    <name type="scientific">Corchorus olitorius</name>
    <dbReference type="NCBI Taxonomy" id="93759"/>
    <lineage>
        <taxon>Eukaryota</taxon>
        <taxon>Viridiplantae</taxon>
        <taxon>Streptophyta</taxon>
        <taxon>Embryophyta</taxon>
        <taxon>Tracheophyta</taxon>
        <taxon>Spermatophyta</taxon>
        <taxon>Magnoliopsida</taxon>
        <taxon>eudicotyledons</taxon>
        <taxon>Gunneridae</taxon>
        <taxon>Pentapetalae</taxon>
        <taxon>rosids</taxon>
        <taxon>malvids</taxon>
        <taxon>Malvales</taxon>
        <taxon>Malvaceae</taxon>
        <taxon>Grewioideae</taxon>
        <taxon>Apeibeae</taxon>
        <taxon>Corchorus</taxon>
    </lineage>
</organism>
<dbReference type="AlphaFoldDB" id="A0A1R3L1G1"/>
<protein>
    <submittedName>
        <fullName evidence="1">Uncharacterized protein</fullName>
    </submittedName>
</protein>
<evidence type="ECO:0000313" key="1">
    <source>
        <dbReference type="EMBL" id="OMP13192.1"/>
    </source>
</evidence>
<dbReference type="Proteomes" id="UP000187203">
    <property type="component" value="Unassembled WGS sequence"/>
</dbReference>
<proteinExistence type="predicted"/>
<reference evidence="2" key="1">
    <citation type="submission" date="2013-09" db="EMBL/GenBank/DDBJ databases">
        <title>Corchorus olitorius genome sequencing.</title>
        <authorList>
            <person name="Alam M."/>
            <person name="Haque M.S."/>
            <person name="Islam M.S."/>
            <person name="Emdad E.M."/>
            <person name="Islam M.M."/>
            <person name="Ahmed B."/>
            <person name="Halim A."/>
            <person name="Hossen Q.M.M."/>
            <person name="Hossain M.Z."/>
            <person name="Ahmed R."/>
            <person name="Khan M.M."/>
            <person name="Islam R."/>
            <person name="Rashid M.M."/>
            <person name="Khan S.A."/>
            <person name="Rahman M.S."/>
            <person name="Alam M."/>
            <person name="Yahiya A.S."/>
            <person name="Khan M.S."/>
            <person name="Azam M.S."/>
            <person name="Haque T."/>
            <person name="Lashkar M.Z.H."/>
            <person name="Akhand A.I."/>
            <person name="Morshed G."/>
            <person name="Roy S."/>
            <person name="Uddin K.S."/>
            <person name="Rabeya T."/>
            <person name="Hossain A.S."/>
            <person name="Chowdhury A."/>
            <person name="Snigdha A.R."/>
            <person name="Mortoza M.S."/>
            <person name="Matin S.A."/>
            <person name="Hoque S.M.E."/>
            <person name="Islam M.K."/>
            <person name="Roy D.K."/>
            <person name="Haider R."/>
            <person name="Moosa M.M."/>
            <person name="Elias S.M."/>
            <person name="Hasan A.M."/>
            <person name="Jahan S."/>
            <person name="Shafiuddin M."/>
            <person name="Mahmood N."/>
            <person name="Shommy N.S."/>
        </authorList>
    </citation>
    <scope>NUCLEOTIDE SEQUENCE [LARGE SCALE GENOMIC DNA]</scope>
    <source>
        <strain evidence="2">cv. O-4</strain>
    </source>
</reference>
<gene>
    <name evidence="1" type="ORF">COLO4_02112</name>
</gene>
<evidence type="ECO:0000313" key="2">
    <source>
        <dbReference type="Proteomes" id="UP000187203"/>
    </source>
</evidence>
<comment type="caution">
    <text evidence="1">The sequence shown here is derived from an EMBL/GenBank/DDBJ whole genome shotgun (WGS) entry which is preliminary data.</text>
</comment>
<name>A0A1R3L1G1_9ROSI</name>
<keyword evidence="2" id="KW-1185">Reference proteome</keyword>
<dbReference type="EMBL" id="AWUE01004906">
    <property type="protein sequence ID" value="OMP13192.1"/>
    <property type="molecule type" value="Genomic_DNA"/>
</dbReference>
<accession>A0A1R3L1G1</accession>
<sequence length="218" mass="22644">MVSAMLMPESATLAERSLPTGCASGAERVMSHWYCCWMPGRKRRMRCCRCRMISGSRDGCFITATVARHESAADCSGQPAQLCSAALSEAGRADGVRRQTHGALGCAQYAAARDGDAALAAGIAHYERYRAGARKCSAGDAGAADAAQCDDGCSRGQYAAAGWRTPCADALRRPGSLRVIDALLACRPALSATQSALSATQSELRRGLAGCCGSAVVS</sequence>